<evidence type="ECO:0000256" key="4">
    <source>
        <dbReference type="ARBA" id="ARBA00023136"/>
    </source>
</evidence>
<comment type="subcellular location">
    <subcellularLocation>
        <location evidence="1">Membrane</location>
        <topology evidence="1">Single-pass membrane protein</topology>
    </subcellularLocation>
</comment>
<reference evidence="7 8" key="1">
    <citation type="submission" date="2019-08" db="EMBL/GenBank/DDBJ databases">
        <title>A chromosome-level genome assembly, high-density linkage maps, and genome scans reveal the genomic architecture of hybrid incompatibilities underlying speciation via character displacement in darters (Percidae: Etheostominae).</title>
        <authorList>
            <person name="Moran R.L."/>
            <person name="Catchen J.M."/>
            <person name="Fuller R.C."/>
        </authorList>
    </citation>
    <scope>NUCLEOTIDE SEQUENCE [LARGE SCALE GENOMIC DNA]</scope>
    <source>
        <strain evidence="7">EspeVRDwgs_2016</strain>
        <tissue evidence="7">Muscle</tissue>
    </source>
</reference>
<evidence type="ECO:0000313" key="7">
    <source>
        <dbReference type="EMBL" id="KAA8585379.1"/>
    </source>
</evidence>
<keyword evidence="3 6" id="KW-1133">Transmembrane helix</keyword>
<proteinExistence type="predicted"/>
<name>A0A5J5CW53_9PERO</name>
<sequence>MNFSLFDVTPGALFNGSQTLAGTLATYSGNGTDNVVTGDGGGSLVLVQDERKLFVMRVVQIAVLCVLSLTVVFGIFFLGCNLMIKSESMINFLVKDRRPSKDVETVMIGLRDHGQVNAASGYTQRPSQTEETSWHWGYSVPPGREPHYSPISPSQAPQQPTTILQQLPATMVPPGSAPSIKPGGHVKEGLPAPPGTVGADVTPAAAMNIRTATPSNSQLTRSAPVMSKGPSKQGDKRGANSRLHINRDEKDMERPRSLGALKNSMRVGLTGGRSLVISSTVLLLGQTPSGVGKVCRSSSVCGAPRPSLTPNSAGVKIGKGRVFLFGSSWCSLTPLSTVPTLKTPEGQICFSGRACH</sequence>
<organism evidence="7 8">
    <name type="scientific">Etheostoma spectabile</name>
    <name type="common">orangethroat darter</name>
    <dbReference type="NCBI Taxonomy" id="54343"/>
    <lineage>
        <taxon>Eukaryota</taxon>
        <taxon>Metazoa</taxon>
        <taxon>Chordata</taxon>
        <taxon>Craniata</taxon>
        <taxon>Vertebrata</taxon>
        <taxon>Euteleostomi</taxon>
        <taxon>Actinopterygii</taxon>
        <taxon>Neopterygii</taxon>
        <taxon>Teleostei</taxon>
        <taxon>Neoteleostei</taxon>
        <taxon>Acanthomorphata</taxon>
        <taxon>Eupercaria</taxon>
        <taxon>Perciformes</taxon>
        <taxon>Percoidei</taxon>
        <taxon>Percidae</taxon>
        <taxon>Etheostomatinae</taxon>
        <taxon>Etheostoma</taxon>
    </lineage>
</organism>
<comment type="caution">
    <text evidence="7">The sequence shown here is derived from an EMBL/GenBank/DDBJ whole genome shotgun (WGS) entry which is preliminary data.</text>
</comment>
<gene>
    <name evidence="7" type="ORF">FQN60_004073</name>
</gene>
<feature type="region of interest" description="Disordered" evidence="5">
    <location>
        <begin position="211"/>
        <end position="259"/>
    </location>
</feature>
<evidence type="ECO:0008006" key="9">
    <source>
        <dbReference type="Google" id="ProtNLM"/>
    </source>
</evidence>
<evidence type="ECO:0000256" key="1">
    <source>
        <dbReference type="ARBA" id="ARBA00004167"/>
    </source>
</evidence>
<feature type="compositionally biased region" description="Basic and acidic residues" evidence="5">
    <location>
        <begin position="245"/>
        <end position="256"/>
    </location>
</feature>
<dbReference type="InterPro" id="IPR043383">
    <property type="entry name" value="Reprimo_fam"/>
</dbReference>
<evidence type="ECO:0000256" key="2">
    <source>
        <dbReference type="ARBA" id="ARBA00022692"/>
    </source>
</evidence>
<dbReference type="EMBL" id="VOFY01000015">
    <property type="protein sequence ID" value="KAA8585379.1"/>
    <property type="molecule type" value="Genomic_DNA"/>
</dbReference>
<evidence type="ECO:0000256" key="6">
    <source>
        <dbReference type="SAM" id="Phobius"/>
    </source>
</evidence>
<feature type="transmembrane region" description="Helical" evidence="6">
    <location>
        <begin position="61"/>
        <end position="84"/>
    </location>
</feature>
<evidence type="ECO:0000256" key="3">
    <source>
        <dbReference type="ARBA" id="ARBA00022989"/>
    </source>
</evidence>
<keyword evidence="2 6" id="KW-0812">Transmembrane</keyword>
<dbReference type="AlphaFoldDB" id="A0A5J5CW53"/>
<dbReference type="PANTHER" id="PTHR28649:SF3">
    <property type="entry name" value="REPRIMO-LIKE PROTEIN"/>
    <property type="match status" value="1"/>
</dbReference>
<evidence type="ECO:0000313" key="8">
    <source>
        <dbReference type="Proteomes" id="UP000327493"/>
    </source>
</evidence>
<feature type="compositionally biased region" description="Polar residues" evidence="5">
    <location>
        <begin position="211"/>
        <end position="221"/>
    </location>
</feature>
<protein>
    <recommendedName>
        <fullName evidence="9">Reprimo-like protein</fullName>
    </recommendedName>
</protein>
<dbReference type="GO" id="GO:0016020">
    <property type="term" value="C:membrane"/>
    <property type="evidence" value="ECO:0007669"/>
    <property type="project" value="UniProtKB-SubCell"/>
</dbReference>
<keyword evidence="4 6" id="KW-0472">Membrane</keyword>
<keyword evidence="8" id="KW-1185">Reference proteome</keyword>
<dbReference type="Proteomes" id="UP000327493">
    <property type="component" value="Chromosome 15"/>
</dbReference>
<evidence type="ECO:0000256" key="5">
    <source>
        <dbReference type="SAM" id="MobiDB-lite"/>
    </source>
</evidence>
<accession>A0A5J5CW53</accession>
<dbReference type="PANTHER" id="PTHR28649">
    <property type="entry name" value="PROTEIN REPRIMO-RELATED"/>
    <property type="match status" value="1"/>
</dbReference>